<dbReference type="Pfam" id="PF12796">
    <property type="entry name" value="Ank_2"/>
    <property type="match status" value="3"/>
</dbReference>
<evidence type="ECO:0000256" key="2">
    <source>
        <dbReference type="ARBA" id="ARBA00023043"/>
    </source>
</evidence>
<feature type="repeat" description="ANK" evidence="3">
    <location>
        <begin position="26"/>
        <end position="58"/>
    </location>
</feature>
<keyword evidence="2 3" id="KW-0040">ANK repeat</keyword>
<dbReference type="PRINTS" id="PR01415">
    <property type="entry name" value="ANKYRIN"/>
</dbReference>
<dbReference type="InterPro" id="IPR036770">
    <property type="entry name" value="Ankyrin_rpt-contain_sf"/>
</dbReference>
<reference evidence="4 5" key="1">
    <citation type="submission" date="2019-08" db="EMBL/GenBank/DDBJ databases">
        <authorList>
            <person name="Alioto T."/>
            <person name="Alioto T."/>
            <person name="Gomez Garrido J."/>
        </authorList>
    </citation>
    <scope>NUCLEOTIDE SEQUENCE [LARGE SCALE GENOMIC DNA]</scope>
</reference>
<feature type="repeat" description="ANK" evidence="3">
    <location>
        <begin position="228"/>
        <end position="260"/>
    </location>
</feature>
<dbReference type="Pfam" id="PF00023">
    <property type="entry name" value="Ank"/>
    <property type="match status" value="1"/>
</dbReference>
<evidence type="ECO:0000313" key="5">
    <source>
        <dbReference type="Proteomes" id="UP000325440"/>
    </source>
</evidence>
<organism evidence="4 5">
    <name type="scientific">Cinara cedri</name>
    <dbReference type="NCBI Taxonomy" id="506608"/>
    <lineage>
        <taxon>Eukaryota</taxon>
        <taxon>Metazoa</taxon>
        <taxon>Ecdysozoa</taxon>
        <taxon>Arthropoda</taxon>
        <taxon>Hexapoda</taxon>
        <taxon>Insecta</taxon>
        <taxon>Pterygota</taxon>
        <taxon>Neoptera</taxon>
        <taxon>Paraneoptera</taxon>
        <taxon>Hemiptera</taxon>
        <taxon>Sternorrhyncha</taxon>
        <taxon>Aphidomorpha</taxon>
        <taxon>Aphidoidea</taxon>
        <taxon>Aphididae</taxon>
        <taxon>Lachninae</taxon>
        <taxon>Cinara</taxon>
    </lineage>
</organism>
<feature type="repeat" description="ANK" evidence="3">
    <location>
        <begin position="59"/>
        <end position="91"/>
    </location>
</feature>
<dbReference type="OrthoDB" id="6380347at2759"/>
<protein>
    <submittedName>
        <fullName evidence="4">Ankyrin repeat-containing domain,Ankyrin repeat</fullName>
    </submittedName>
</protein>
<dbReference type="PANTHER" id="PTHR24171">
    <property type="entry name" value="ANKYRIN REPEAT DOMAIN-CONTAINING PROTEIN 39-RELATED"/>
    <property type="match status" value="1"/>
</dbReference>
<evidence type="ECO:0000256" key="1">
    <source>
        <dbReference type="ARBA" id="ARBA00022737"/>
    </source>
</evidence>
<dbReference type="Proteomes" id="UP000325440">
    <property type="component" value="Unassembled WGS sequence"/>
</dbReference>
<evidence type="ECO:0000256" key="3">
    <source>
        <dbReference type="PROSITE-ProRule" id="PRU00023"/>
    </source>
</evidence>
<dbReference type="AlphaFoldDB" id="A0A5E4NJF3"/>
<proteinExistence type="predicted"/>
<feature type="repeat" description="ANK" evidence="3">
    <location>
        <begin position="383"/>
        <end position="415"/>
    </location>
</feature>
<dbReference type="SUPFAM" id="SSF48403">
    <property type="entry name" value="Ankyrin repeat"/>
    <property type="match status" value="1"/>
</dbReference>
<dbReference type="PANTHER" id="PTHR24171:SF8">
    <property type="entry name" value="BRCA1-ASSOCIATED RING DOMAIN PROTEIN 1"/>
    <property type="match status" value="1"/>
</dbReference>
<keyword evidence="1" id="KW-0677">Repeat</keyword>
<dbReference type="EMBL" id="CABPRJ010001988">
    <property type="protein sequence ID" value="VVC42739.1"/>
    <property type="molecule type" value="Genomic_DNA"/>
</dbReference>
<gene>
    <name evidence="4" type="ORF">CINCED_3A016815</name>
</gene>
<dbReference type="InterPro" id="IPR002110">
    <property type="entry name" value="Ankyrin_rpt"/>
</dbReference>
<name>A0A5E4NJF3_9HEMI</name>
<sequence>MQNEQWKKILEKVNAAASLQTGNKHVEDTPLHQAAAEGKTDVVMVLLEAGADVNARDNRGRTALYFVNKYGHKDIVKFLVEKGADVKAAEQKRSISQIINEINLLPGITTEDQEGYTSQVINDINLYLGISTEDHKIYTTLYRAAKLAANNGDVDGFRNLIKENRDLFLKNEFRIGEPELNDDMKQLWKKAIQVRKEQPFQAARSGKINIIKDLIEKNSGIIHAGDNDNKTVLHGAALGGHMDVVKYLLEKGADLNRRDNDEKTPLHLTAENDHMDVVKYLLEKGADPLLEDRNGKIPGDLAKDSEIQKLLEKAKKIELLCKAAISGKKNVVKDLLATDVSIVNARNCTGKTALHWAARNGHKNVVKLLLEQKDADINVRDDLGRTALHWAARNGHKDIVGFLVEKGADANAVDDQGITALDWAKEFSPEGANAILEAVANNTNTQVYNTQVKQHTAQAGVGKS</sequence>
<feature type="repeat" description="ANK" evidence="3">
    <location>
        <begin position="261"/>
        <end position="293"/>
    </location>
</feature>
<keyword evidence="5" id="KW-1185">Reference proteome</keyword>
<dbReference type="PROSITE" id="PS50088">
    <property type="entry name" value="ANK_REPEAT"/>
    <property type="match status" value="6"/>
</dbReference>
<feature type="repeat" description="ANK" evidence="3">
    <location>
        <begin position="349"/>
        <end position="382"/>
    </location>
</feature>
<dbReference type="PROSITE" id="PS50297">
    <property type="entry name" value="ANK_REP_REGION"/>
    <property type="match status" value="6"/>
</dbReference>
<dbReference type="SMART" id="SM00248">
    <property type="entry name" value="ANK"/>
    <property type="match status" value="9"/>
</dbReference>
<evidence type="ECO:0000313" key="4">
    <source>
        <dbReference type="EMBL" id="VVC42739.1"/>
    </source>
</evidence>
<accession>A0A5E4NJF3</accession>
<dbReference type="Gene3D" id="1.25.40.20">
    <property type="entry name" value="Ankyrin repeat-containing domain"/>
    <property type="match status" value="4"/>
</dbReference>